<keyword evidence="4" id="KW-1185">Reference proteome</keyword>
<reference evidence="2 4" key="1">
    <citation type="submission" date="2016-11" db="EMBL/GenBank/DDBJ databases">
        <authorList>
            <person name="Jaros S."/>
            <person name="Januszkiewicz K."/>
            <person name="Wedrychowicz H."/>
        </authorList>
    </citation>
    <scope>NUCLEOTIDE SEQUENCE [LARGE SCALE GENOMIC DNA]</scope>
    <source>
        <strain evidence="2 4">DSM 18899</strain>
    </source>
</reference>
<feature type="non-terminal residue" evidence="2">
    <location>
        <position position="1"/>
    </location>
</feature>
<name>A0A1K2HLV6_9NEIS</name>
<dbReference type="InterPro" id="IPR012337">
    <property type="entry name" value="RNaseH-like_sf"/>
</dbReference>
<sequence length="113" mass="12921">SQIQVDNGPEFTSKALDQWASEHGVRLQFIRPGKPVDNAHIESFNGRFRDECLNQHTFRSLHDAQQKIEAWRLDYNAARPHSALGYLTPAEYREKHQPPTAQIANLCVVDRLG</sequence>
<dbReference type="RefSeq" id="WP_084658878.1">
    <property type="nucleotide sequence ID" value="NZ_FPKR01000010.1"/>
</dbReference>
<evidence type="ECO:0000313" key="3">
    <source>
        <dbReference type="EMBL" id="SFZ79469.1"/>
    </source>
</evidence>
<dbReference type="GO" id="GO:0003676">
    <property type="term" value="F:nucleic acid binding"/>
    <property type="evidence" value="ECO:0007669"/>
    <property type="project" value="InterPro"/>
</dbReference>
<accession>A0A1K2HLV6</accession>
<proteinExistence type="predicted"/>
<dbReference type="Pfam" id="PF13683">
    <property type="entry name" value="rve_3"/>
    <property type="match status" value="1"/>
</dbReference>
<evidence type="ECO:0000313" key="2">
    <source>
        <dbReference type="EMBL" id="SFZ77677.1"/>
    </source>
</evidence>
<dbReference type="SUPFAM" id="SSF53098">
    <property type="entry name" value="Ribonuclease H-like"/>
    <property type="match status" value="1"/>
</dbReference>
<dbReference type="PROSITE" id="PS50994">
    <property type="entry name" value="INTEGRASE"/>
    <property type="match status" value="1"/>
</dbReference>
<dbReference type="Gene3D" id="3.30.420.10">
    <property type="entry name" value="Ribonuclease H-like superfamily/Ribonuclease H"/>
    <property type="match status" value="1"/>
</dbReference>
<dbReference type="PANTHER" id="PTHR47515:SF1">
    <property type="entry name" value="BLR2054 PROTEIN"/>
    <property type="match status" value="1"/>
</dbReference>
<dbReference type="GO" id="GO:0015074">
    <property type="term" value="P:DNA integration"/>
    <property type="evidence" value="ECO:0007669"/>
    <property type="project" value="InterPro"/>
</dbReference>
<dbReference type="PANTHER" id="PTHR47515">
    <property type="entry name" value="LOW CALCIUM RESPONSE LOCUS PROTEIN T"/>
    <property type="match status" value="1"/>
</dbReference>
<dbReference type="Proteomes" id="UP000186513">
    <property type="component" value="Unassembled WGS sequence"/>
</dbReference>
<dbReference type="AlphaFoldDB" id="A0A1K2HLV6"/>
<dbReference type="EMBL" id="FPKR01000017">
    <property type="protein sequence ID" value="SFZ79469.1"/>
    <property type="molecule type" value="Genomic_DNA"/>
</dbReference>
<dbReference type="InterPro" id="IPR036397">
    <property type="entry name" value="RNaseH_sf"/>
</dbReference>
<protein>
    <submittedName>
        <fullName evidence="2">Putative transposase</fullName>
    </submittedName>
</protein>
<organism evidence="2 4">
    <name type="scientific">Chitinimonas taiwanensis DSM 18899</name>
    <dbReference type="NCBI Taxonomy" id="1121279"/>
    <lineage>
        <taxon>Bacteria</taxon>
        <taxon>Pseudomonadati</taxon>
        <taxon>Pseudomonadota</taxon>
        <taxon>Betaproteobacteria</taxon>
        <taxon>Neisseriales</taxon>
        <taxon>Chitinibacteraceae</taxon>
        <taxon>Chitinimonas</taxon>
    </lineage>
</organism>
<evidence type="ECO:0000259" key="1">
    <source>
        <dbReference type="PROSITE" id="PS50994"/>
    </source>
</evidence>
<dbReference type="EMBL" id="FPKR01000010">
    <property type="protein sequence ID" value="SFZ77677.1"/>
    <property type="molecule type" value="Genomic_DNA"/>
</dbReference>
<feature type="domain" description="Integrase catalytic" evidence="1">
    <location>
        <begin position="1"/>
        <end position="97"/>
    </location>
</feature>
<gene>
    <name evidence="2" type="ORF">SAMN02745887_02525</name>
    <name evidence="3" type="ORF">SAMN02745887_03651</name>
</gene>
<dbReference type="InterPro" id="IPR001584">
    <property type="entry name" value="Integrase_cat-core"/>
</dbReference>
<evidence type="ECO:0000313" key="4">
    <source>
        <dbReference type="Proteomes" id="UP000186513"/>
    </source>
</evidence>